<dbReference type="STRING" id="2034155.BMI79_12110"/>
<dbReference type="OrthoDB" id="6506755at2"/>
<evidence type="ECO:0000256" key="1">
    <source>
        <dbReference type="SAM" id="Phobius"/>
    </source>
</evidence>
<keyword evidence="1" id="KW-1133">Transmembrane helix</keyword>
<evidence type="ECO:0000313" key="3">
    <source>
        <dbReference type="Proteomes" id="UP000216021"/>
    </source>
</evidence>
<name>A0A1S8CII2_9GAMM</name>
<keyword evidence="3" id="KW-1185">Reference proteome</keyword>
<organism evidence="2 3">
    <name type="scientific">Serratia oryzae</name>
    <dbReference type="NCBI Taxonomy" id="2034155"/>
    <lineage>
        <taxon>Bacteria</taxon>
        <taxon>Pseudomonadati</taxon>
        <taxon>Pseudomonadota</taxon>
        <taxon>Gammaproteobacteria</taxon>
        <taxon>Enterobacterales</taxon>
        <taxon>Yersiniaceae</taxon>
        <taxon>Serratia</taxon>
    </lineage>
</organism>
<reference evidence="2 3" key="1">
    <citation type="submission" date="2016-11" db="EMBL/GenBank/DDBJ databases">
        <title>Rahnella oryzae sp. nov., isolated from rice root.</title>
        <authorList>
            <person name="Zhang X.-X."/>
            <person name="Zhang J."/>
        </authorList>
    </citation>
    <scope>NUCLEOTIDE SEQUENCE [LARGE SCALE GENOMIC DNA]</scope>
    <source>
        <strain evidence="2 3">J11-6</strain>
    </source>
</reference>
<keyword evidence="1" id="KW-0812">Transmembrane</keyword>
<dbReference type="AlphaFoldDB" id="A0A1S8CII2"/>
<comment type="caution">
    <text evidence="2">The sequence shown here is derived from an EMBL/GenBank/DDBJ whole genome shotgun (WGS) entry which is preliminary data.</text>
</comment>
<dbReference type="InterPro" id="IPR032637">
    <property type="entry name" value="Phage_holin-like"/>
</dbReference>
<dbReference type="EMBL" id="MOXD01000006">
    <property type="protein sequence ID" value="OMQ22252.1"/>
    <property type="molecule type" value="Genomic_DNA"/>
</dbReference>
<feature type="transmembrane region" description="Helical" evidence="1">
    <location>
        <begin position="32"/>
        <end position="50"/>
    </location>
</feature>
<evidence type="ECO:0008006" key="4">
    <source>
        <dbReference type="Google" id="ProtNLM"/>
    </source>
</evidence>
<feature type="transmembrane region" description="Helical" evidence="1">
    <location>
        <begin position="90"/>
        <end position="108"/>
    </location>
</feature>
<sequence>MSEPISSAAMATAIVTGATIAGLLSGPEAADVVIGAFIGSVIFVISAKDYPFATRTVLFIVSFVIGVVSSEFFANAISTTLPGELAVTKLIGAIVSSAVSVRLLMALTKRAADPGLLKKGGHNNEP</sequence>
<keyword evidence="1" id="KW-0472">Membrane</keyword>
<accession>A0A1S8CII2</accession>
<dbReference type="Proteomes" id="UP000216021">
    <property type="component" value="Unassembled WGS sequence"/>
</dbReference>
<dbReference type="Pfam" id="PF16931">
    <property type="entry name" value="Phage_holin_8"/>
    <property type="match status" value="1"/>
</dbReference>
<gene>
    <name evidence="2" type="ORF">BMI79_12110</name>
</gene>
<proteinExistence type="predicted"/>
<protein>
    <recommendedName>
        <fullName evidence="4">Holin</fullName>
    </recommendedName>
</protein>
<feature type="transmembrane region" description="Helical" evidence="1">
    <location>
        <begin position="57"/>
        <end position="78"/>
    </location>
</feature>
<dbReference type="RefSeq" id="WP_076942459.1">
    <property type="nucleotide sequence ID" value="NZ_MOXD01000006.1"/>
</dbReference>
<evidence type="ECO:0000313" key="2">
    <source>
        <dbReference type="EMBL" id="OMQ22252.1"/>
    </source>
</evidence>
<feature type="transmembrane region" description="Helical" evidence="1">
    <location>
        <begin position="7"/>
        <end position="26"/>
    </location>
</feature>